<comment type="similarity">
    <text evidence="7">Belongs to the binding-protein-dependent transport system permease family.</text>
</comment>
<dbReference type="Pfam" id="PF00528">
    <property type="entry name" value="BPD_transp_1"/>
    <property type="match status" value="1"/>
</dbReference>
<gene>
    <name evidence="9" type="ORF">F4Y08_15035</name>
</gene>
<evidence type="ECO:0000256" key="5">
    <source>
        <dbReference type="ARBA" id="ARBA00022989"/>
    </source>
</evidence>
<evidence type="ECO:0000256" key="4">
    <source>
        <dbReference type="ARBA" id="ARBA00022692"/>
    </source>
</evidence>
<keyword evidence="2 7" id="KW-0813">Transport</keyword>
<evidence type="ECO:0000256" key="7">
    <source>
        <dbReference type="RuleBase" id="RU363032"/>
    </source>
</evidence>
<dbReference type="CDD" id="cd06261">
    <property type="entry name" value="TM_PBP2"/>
    <property type="match status" value="1"/>
</dbReference>
<evidence type="ECO:0000256" key="1">
    <source>
        <dbReference type="ARBA" id="ARBA00004651"/>
    </source>
</evidence>
<dbReference type="SUPFAM" id="SSF161098">
    <property type="entry name" value="MetI-like"/>
    <property type="match status" value="1"/>
</dbReference>
<name>A0A6B1DW89_9CHLR</name>
<dbReference type="GO" id="GO:0055085">
    <property type="term" value="P:transmembrane transport"/>
    <property type="evidence" value="ECO:0007669"/>
    <property type="project" value="InterPro"/>
</dbReference>
<accession>A0A6B1DW89</accession>
<dbReference type="GO" id="GO:0005886">
    <property type="term" value="C:plasma membrane"/>
    <property type="evidence" value="ECO:0007669"/>
    <property type="project" value="UniProtKB-SubCell"/>
</dbReference>
<protein>
    <submittedName>
        <fullName evidence="9">Sugar ABC transporter permease</fullName>
    </submittedName>
</protein>
<feature type="transmembrane region" description="Helical" evidence="7">
    <location>
        <begin position="267"/>
        <end position="293"/>
    </location>
</feature>
<dbReference type="PANTHER" id="PTHR30193">
    <property type="entry name" value="ABC TRANSPORTER PERMEASE PROTEIN"/>
    <property type="match status" value="1"/>
</dbReference>
<feature type="transmembrane region" description="Helical" evidence="7">
    <location>
        <begin position="109"/>
        <end position="129"/>
    </location>
</feature>
<sequence length="302" mass="33273">MFKLRYAQLEEIYGWLFVTPWLFGFLAFIVGPMLVSVYLAFTNWDILTPAQMVGFDNFVKLTTGDPLVGQALKVTTIYAGVSIPLQVVLGLILALLLNEKIKAMSFVRTVFYLPSVVAGVAVALLWRWIFSPDFGLLNAGLDLVGIDGPAWLADSRTALSALILMSLWGVGGGMLIVLAGLQGVPTTLYEAAEVDGANSWVRFWNVTLPMISPVILFQTVMGIIGALQVFTEAYVMTEGGPKYATLFYMLYLYQNAFEFLKMGYASALAWVLFAYILLLTLLVLRFSAAWVYYEGVSSKAGQ</sequence>
<keyword evidence="6 7" id="KW-0472">Membrane</keyword>
<evidence type="ECO:0000259" key="8">
    <source>
        <dbReference type="PROSITE" id="PS50928"/>
    </source>
</evidence>
<comment type="caution">
    <text evidence="9">The sequence shown here is derived from an EMBL/GenBank/DDBJ whole genome shotgun (WGS) entry which is preliminary data.</text>
</comment>
<proteinExistence type="inferred from homology"/>
<keyword evidence="4 7" id="KW-0812">Transmembrane</keyword>
<feature type="transmembrane region" description="Helical" evidence="7">
    <location>
        <begin position="158"/>
        <end position="181"/>
    </location>
</feature>
<feature type="transmembrane region" description="Helical" evidence="7">
    <location>
        <begin position="12"/>
        <end position="41"/>
    </location>
</feature>
<evidence type="ECO:0000256" key="3">
    <source>
        <dbReference type="ARBA" id="ARBA00022475"/>
    </source>
</evidence>
<organism evidence="9">
    <name type="scientific">Caldilineaceae bacterium SB0662_bin_9</name>
    <dbReference type="NCBI Taxonomy" id="2605258"/>
    <lineage>
        <taxon>Bacteria</taxon>
        <taxon>Bacillati</taxon>
        <taxon>Chloroflexota</taxon>
        <taxon>Caldilineae</taxon>
        <taxon>Caldilineales</taxon>
        <taxon>Caldilineaceae</taxon>
    </lineage>
</organism>
<evidence type="ECO:0000256" key="2">
    <source>
        <dbReference type="ARBA" id="ARBA00022448"/>
    </source>
</evidence>
<comment type="subcellular location">
    <subcellularLocation>
        <location evidence="1 7">Cell membrane</location>
        <topology evidence="1 7">Multi-pass membrane protein</topology>
    </subcellularLocation>
</comment>
<feature type="domain" description="ABC transmembrane type-1" evidence="8">
    <location>
        <begin position="72"/>
        <end position="283"/>
    </location>
</feature>
<reference evidence="9" key="1">
    <citation type="submission" date="2019-09" db="EMBL/GenBank/DDBJ databases">
        <title>Characterisation of the sponge microbiome using genome-centric metagenomics.</title>
        <authorList>
            <person name="Engelberts J.P."/>
            <person name="Robbins S.J."/>
            <person name="De Goeij J.M."/>
            <person name="Aranda M."/>
            <person name="Bell S.C."/>
            <person name="Webster N.S."/>
        </authorList>
    </citation>
    <scope>NUCLEOTIDE SEQUENCE</scope>
    <source>
        <strain evidence="9">SB0662_bin_9</strain>
    </source>
</reference>
<dbReference type="AlphaFoldDB" id="A0A6B1DW89"/>
<dbReference type="InterPro" id="IPR051393">
    <property type="entry name" value="ABC_transporter_permease"/>
</dbReference>
<keyword evidence="5 7" id="KW-1133">Transmembrane helix</keyword>
<dbReference type="PANTHER" id="PTHR30193:SF1">
    <property type="entry name" value="ABC TRANSPORTER PERMEASE PROTEIN YESP-RELATED"/>
    <property type="match status" value="1"/>
</dbReference>
<evidence type="ECO:0000313" key="9">
    <source>
        <dbReference type="EMBL" id="MYD91621.1"/>
    </source>
</evidence>
<dbReference type="SUPFAM" id="SSF160964">
    <property type="entry name" value="MalF N-terminal region-like"/>
    <property type="match status" value="1"/>
</dbReference>
<evidence type="ECO:0000256" key="6">
    <source>
        <dbReference type="ARBA" id="ARBA00023136"/>
    </source>
</evidence>
<dbReference type="InterPro" id="IPR000515">
    <property type="entry name" value="MetI-like"/>
</dbReference>
<dbReference type="InterPro" id="IPR035906">
    <property type="entry name" value="MetI-like_sf"/>
</dbReference>
<dbReference type="Gene3D" id="1.10.3720.10">
    <property type="entry name" value="MetI-like"/>
    <property type="match status" value="1"/>
</dbReference>
<feature type="transmembrane region" description="Helical" evidence="7">
    <location>
        <begin position="77"/>
        <end position="97"/>
    </location>
</feature>
<dbReference type="PROSITE" id="PS50928">
    <property type="entry name" value="ABC_TM1"/>
    <property type="match status" value="1"/>
</dbReference>
<dbReference type="EMBL" id="VXPY01000104">
    <property type="protein sequence ID" value="MYD91621.1"/>
    <property type="molecule type" value="Genomic_DNA"/>
</dbReference>
<feature type="transmembrane region" description="Helical" evidence="7">
    <location>
        <begin position="210"/>
        <end position="231"/>
    </location>
</feature>
<keyword evidence="3" id="KW-1003">Cell membrane</keyword>